<dbReference type="HOGENOM" id="CLU_3052686_0_0_1"/>
<gene>
    <name evidence="1" type="ORF">IscW_ISCW012436</name>
</gene>
<dbReference type="AlphaFoldDB" id="B7QA98"/>
<proteinExistence type="predicted"/>
<dbReference type="PaxDb" id="6945-B7QA98"/>
<dbReference type="VEuPathDB" id="VectorBase:ISCW012436"/>
<protein>
    <submittedName>
        <fullName evidence="1 2">Uncharacterized protein</fullName>
    </submittedName>
</protein>
<dbReference type="EnsemblMetazoa" id="ISCW012436-RA">
    <property type="protein sequence ID" value="ISCW012436-PA"/>
    <property type="gene ID" value="ISCW012436"/>
</dbReference>
<dbReference type="Proteomes" id="UP000001555">
    <property type="component" value="Unassembled WGS sequence"/>
</dbReference>
<name>B7QA98_IXOSC</name>
<evidence type="ECO:0000313" key="1">
    <source>
        <dbReference type="EMBL" id="EEC15770.1"/>
    </source>
</evidence>
<dbReference type="InParanoid" id="B7QA98"/>
<dbReference type="EMBL" id="ABJB010014593">
    <property type="status" value="NOT_ANNOTATED_CDS"/>
    <property type="molecule type" value="Genomic_DNA"/>
</dbReference>
<evidence type="ECO:0000313" key="3">
    <source>
        <dbReference type="Proteomes" id="UP000001555"/>
    </source>
</evidence>
<keyword evidence="3" id="KW-1185">Reference proteome</keyword>
<organism>
    <name type="scientific">Ixodes scapularis</name>
    <name type="common">Black-legged tick</name>
    <name type="synonym">Deer tick</name>
    <dbReference type="NCBI Taxonomy" id="6945"/>
    <lineage>
        <taxon>Eukaryota</taxon>
        <taxon>Metazoa</taxon>
        <taxon>Ecdysozoa</taxon>
        <taxon>Arthropoda</taxon>
        <taxon>Chelicerata</taxon>
        <taxon>Arachnida</taxon>
        <taxon>Acari</taxon>
        <taxon>Parasitiformes</taxon>
        <taxon>Ixodida</taxon>
        <taxon>Ixodoidea</taxon>
        <taxon>Ixodidae</taxon>
        <taxon>Ixodinae</taxon>
        <taxon>Ixodes</taxon>
    </lineage>
</organism>
<accession>B7QA98</accession>
<reference evidence="1 3" key="1">
    <citation type="submission" date="2008-03" db="EMBL/GenBank/DDBJ databases">
        <title>Annotation of Ixodes scapularis.</title>
        <authorList>
            <consortium name="Ixodes scapularis Genome Project Consortium"/>
            <person name="Caler E."/>
            <person name="Hannick L.I."/>
            <person name="Bidwell S."/>
            <person name="Joardar V."/>
            <person name="Thiagarajan M."/>
            <person name="Amedeo P."/>
            <person name="Galinsky K.J."/>
            <person name="Schobel S."/>
            <person name="Inman J."/>
            <person name="Hostetler J."/>
            <person name="Miller J."/>
            <person name="Hammond M."/>
            <person name="Megy K."/>
            <person name="Lawson D."/>
            <person name="Kodira C."/>
            <person name="Sutton G."/>
            <person name="Meyer J."/>
            <person name="Hill C.A."/>
            <person name="Birren B."/>
            <person name="Nene V."/>
            <person name="Collins F."/>
            <person name="Alarcon-Chaidez F."/>
            <person name="Wikel S."/>
            <person name="Strausberg R."/>
        </authorList>
    </citation>
    <scope>NUCLEOTIDE SEQUENCE [LARGE SCALE GENOMIC DNA]</scope>
    <source>
        <strain evidence="3">Wikel</strain>
        <strain evidence="1">Wikel colony</strain>
    </source>
</reference>
<reference evidence="2" key="2">
    <citation type="submission" date="2020-05" db="UniProtKB">
        <authorList>
            <consortium name="EnsemblMetazoa"/>
        </authorList>
    </citation>
    <scope>IDENTIFICATION</scope>
    <source>
        <strain evidence="2">wikel</strain>
    </source>
</reference>
<evidence type="ECO:0000313" key="2">
    <source>
        <dbReference type="EnsemblMetazoa" id="ISCW012436-PA"/>
    </source>
</evidence>
<dbReference type="EMBL" id="DS892983">
    <property type="protein sequence ID" value="EEC15770.1"/>
    <property type="molecule type" value="Genomic_DNA"/>
</dbReference>
<sequence length="54" mass="6065">MKSSILESEDFIEETRRALERLSEGGADTVSWGNFKSALRESACTQGRRKTAEE</sequence>
<dbReference type="VEuPathDB" id="VectorBase:ISCI012436"/>